<organism evidence="9 10">
    <name type="scientific">Thermincola ferriacetica</name>
    <dbReference type="NCBI Taxonomy" id="281456"/>
    <lineage>
        <taxon>Bacteria</taxon>
        <taxon>Bacillati</taxon>
        <taxon>Bacillota</taxon>
        <taxon>Clostridia</taxon>
        <taxon>Eubacteriales</taxon>
        <taxon>Thermincolaceae</taxon>
        <taxon>Thermincola</taxon>
    </lineage>
</organism>
<feature type="domain" description="4Fe-4S ferredoxin-type" evidence="8">
    <location>
        <begin position="99"/>
        <end position="130"/>
    </location>
</feature>
<evidence type="ECO:0000256" key="6">
    <source>
        <dbReference type="ARBA" id="ARBA00023014"/>
    </source>
</evidence>
<evidence type="ECO:0000256" key="4">
    <source>
        <dbReference type="ARBA" id="ARBA00022737"/>
    </source>
</evidence>
<feature type="signal peptide" evidence="7">
    <location>
        <begin position="1"/>
        <end position="31"/>
    </location>
</feature>
<dbReference type="PROSITE" id="PS51379">
    <property type="entry name" value="4FE4S_FER_2"/>
    <property type="match status" value="3"/>
</dbReference>
<evidence type="ECO:0000313" key="9">
    <source>
        <dbReference type="EMBL" id="KNZ69001.1"/>
    </source>
</evidence>
<proteinExistence type="predicted"/>
<dbReference type="RefSeq" id="WP_052218496.1">
    <property type="nucleotide sequence ID" value="NZ_LGTE01000018.1"/>
</dbReference>
<dbReference type="GO" id="GO:0030313">
    <property type="term" value="C:cell envelope"/>
    <property type="evidence" value="ECO:0007669"/>
    <property type="project" value="UniProtKB-SubCell"/>
</dbReference>
<dbReference type="PANTHER" id="PTHR43545">
    <property type="entry name" value="FORMATE DEHYDROGENASE, NITRATE-INDUCIBLE, IRON-SULFUR SUBUNIT"/>
    <property type="match status" value="1"/>
</dbReference>
<evidence type="ECO:0000256" key="5">
    <source>
        <dbReference type="ARBA" id="ARBA00023004"/>
    </source>
</evidence>
<evidence type="ECO:0000256" key="1">
    <source>
        <dbReference type="ARBA" id="ARBA00004196"/>
    </source>
</evidence>
<dbReference type="Gene3D" id="3.30.70.20">
    <property type="match status" value="2"/>
</dbReference>
<sequence precursor="true">MGVSRRTFLKLSGLTAAGSLVSGLATGIASATTVEYTAIPGVDSKTLFIDVTRCIGCASCVTACKKQNNLPAPYKNSKYTNGDNWTAVKFYKKEDKDDGGLYKVKMQCMHCNEPSCVAVCPTGAAFKREDGIVLIDGDVCIACRNCVVACPYAIPGENKESGVVEKCTFCKERMAEGKPTACAEACPTGAVQFGEREELLIKANERLGQLKKQGYTNANIYGNKELGGLKVIYLLPGNPLKMGFMENPKVATGDVLLKWAMGLVTAGAVIAGPLRKVFGEDDKSVNINREQGVQTGE</sequence>
<dbReference type="AlphaFoldDB" id="A0A0L6W0L1"/>
<accession>A0A0L6W0L1</accession>
<dbReference type="PANTHER" id="PTHR43545:SF1">
    <property type="entry name" value="HYDROGENASE-2 OPERON PROTEIN HYBA"/>
    <property type="match status" value="1"/>
</dbReference>
<keyword evidence="7" id="KW-0732">Signal</keyword>
<dbReference type="Proteomes" id="UP000037175">
    <property type="component" value="Unassembled WGS sequence"/>
</dbReference>
<keyword evidence="5" id="KW-0408">Iron</keyword>
<dbReference type="InterPro" id="IPR017900">
    <property type="entry name" value="4Fe4S_Fe_S_CS"/>
</dbReference>
<evidence type="ECO:0000313" key="10">
    <source>
        <dbReference type="Proteomes" id="UP000037175"/>
    </source>
</evidence>
<dbReference type="InterPro" id="IPR017896">
    <property type="entry name" value="4Fe4S_Fe-S-bd"/>
</dbReference>
<comment type="caution">
    <text evidence="9">The sequence shown here is derived from an EMBL/GenBank/DDBJ whole genome shotgun (WGS) entry which is preliminary data.</text>
</comment>
<keyword evidence="4" id="KW-0677">Repeat</keyword>
<dbReference type="PROSITE" id="PS51318">
    <property type="entry name" value="TAT"/>
    <property type="match status" value="1"/>
</dbReference>
<comment type="subcellular location">
    <subcellularLocation>
        <location evidence="1">Cell envelope</location>
    </subcellularLocation>
</comment>
<keyword evidence="2" id="KW-0004">4Fe-4S</keyword>
<evidence type="ECO:0000256" key="2">
    <source>
        <dbReference type="ARBA" id="ARBA00022485"/>
    </source>
</evidence>
<feature type="domain" description="4Fe-4S ferredoxin-type" evidence="8">
    <location>
        <begin position="45"/>
        <end position="75"/>
    </location>
</feature>
<dbReference type="InterPro" id="IPR051555">
    <property type="entry name" value="FDH_Electron_Transfer_Unit"/>
</dbReference>
<name>A0A0L6W0L1_9FIRM</name>
<evidence type="ECO:0000256" key="7">
    <source>
        <dbReference type="SAM" id="SignalP"/>
    </source>
</evidence>
<evidence type="ECO:0000256" key="3">
    <source>
        <dbReference type="ARBA" id="ARBA00022723"/>
    </source>
</evidence>
<dbReference type="GO" id="GO:0051539">
    <property type="term" value="F:4 iron, 4 sulfur cluster binding"/>
    <property type="evidence" value="ECO:0007669"/>
    <property type="project" value="UniProtKB-KW"/>
</dbReference>
<dbReference type="GO" id="GO:0046872">
    <property type="term" value="F:metal ion binding"/>
    <property type="evidence" value="ECO:0007669"/>
    <property type="project" value="UniProtKB-KW"/>
</dbReference>
<dbReference type="Pfam" id="PF13247">
    <property type="entry name" value="Fer4_11"/>
    <property type="match status" value="1"/>
</dbReference>
<feature type="domain" description="4Fe-4S ferredoxin-type" evidence="8">
    <location>
        <begin position="131"/>
        <end position="160"/>
    </location>
</feature>
<keyword evidence="10" id="KW-1185">Reference proteome</keyword>
<gene>
    <name evidence="9" type="ORF">Tfer_2362</name>
</gene>
<feature type="chain" id="PRO_5005568844" evidence="7">
    <location>
        <begin position="32"/>
        <end position="297"/>
    </location>
</feature>
<evidence type="ECO:0000259" key="8">
    <source>
        <dbReference type="PROSITE" id="PS51379"/>
    </source>
</evidence>
<dbReference type="EMBL" id="LGTE01000018">
    <property type="protein sequence ID" value="KNZ69001.1"/>
    <property type="molecule type" value="Genomic_DNA"/>
</dbReference>
<dbReference type="InterPro" id="IPR006311">
    <property type="entry name" value="TAT_signal"/>
</dbReference>
<reference evidence="10" key="1">
    <citation type="submission" date="2015-07" db="EMBL/GenBank/DDBJ databases">
        <title>Complete Genome of Thermincola ferriacetica strain Z-0001T.</title>
        <authorList>
            <person name="Lusk B."/>
            <person name="Badalamenti J.P."/>
            <person name="Parameswaran P."/>
            <person name="Bond D.R."/>
            <person name="Torres C.I."/>
        </authorList>
    </citation>
    <scope>NUCLEOTIDE SEQUENCE [LARGE SCALE GENOMIC DNA]</scope>
    <source>
        <strain evidence="10">Z-0001</strain>
    </source>
</reference>
<dbReference type="PROSITE" id="PS00198">
    <property type="entry name" value="4FE4S_FER_1"/>
    <property type="match status" value="1"/>
</dbReference>
<keyword evidence="6" id="KW-0411">Iron-sulfur</keyword>
<keyword evidence="3" id="KW-0479">Metal-binding</keyword>
<protein>
    <submittedName>
        <fullName evidence="9">4Fe-4S ferredoxin</fullName>
    </submittedName>
</protein>
<dbReference type="SUPFAM" id="SSF54862">
    <property type="entry name" value="4Fe-4S ferredoxins"/>
    <property type="match status" value="1"/>
</dbReference>